<dbReference type="RefSeq" id="WP_168804772.1">
    <property type="nucleotide sequence ID" value="NZ_CP051205.1"/>
</dbReference>
<organism evidence="2 3">
    <name type="scientific">Chitinophaga oryzae</name>
    <dbReference type="NCBI Taxonomy" id="2725414"/>
    <lineage>
        <taxon>Bacteria</taxon>
        <taxon>Pseudomonadati</taxon>
        <taxon>Bacteroidota</taxon>
        <taxon>Chitinophagia</taxon>
        <taxon>Chitinophagales</taxon>
        <taxon>Chitinophagaceae</taxon>
        <taxon>Chitinophaga</taxon>
    </lineage>
</organism>
<dbReference type="Proteomes" id="UP000502421">
    <property type="component" value="Chromosome"/>
</dbReference>
<dbReference type="AlphaFoldDB" id="A0AAE6ZI03"/>
<dbReference type="GO" id="GO:0016747">
    <property type="term" value="F:acyltransferase activity, transferring groups other than amino-acyl groups"/>
    <property type="evidence" value="ECO:0007669"/>
    <property type="project" value="InterPro"/>
</dbReference>
<gene>
    <name evidence="2" type="ORF">HF329_14745</name>
</gene>
<sequence length="168" mass="18922">MPALYENGEILVREFVPEELDVFLALFEDPAVTQYLPAVSPERYRELFQTALEDYRKGLFGRWGIWDTAAGRFIGTCLARPFVEAPGQLEIGYTLAQAYWGKGIATTVAKALVEYCFSQTTVKEVVALTDLDNVGSQKVLLKAGFSRSLRNIIRDGREVAYFVIQRTQ</sequence>
<dbReference type="InterPro" id="IPR051531">
    <property type="entry name" value="N-acetyltransferase"/>
</dbReference>
<dbReference type="Pfam" id="PF13302">
    <property type="entry name" value="Acetyltransf_3"/>
    <property type="match status" value="1"/>
</dbReference>
<dbReference type="Gene3D" id="3.40.630.30">
    <property type="match status" value="1"/>
</dbReference>
<evidence type="ECO:0000313" key="2">
    <source>
        <dbReference type="EMBL" id="QJB32512.1"/>
    </source>
</evidence>
<dbReference type="InterPro" id="IPR000182">
    <property type="entry name" value="GNAT_dom"/>
</dbReference>
<protein>
    <submittedName>
        <fullName evidence="2">GNAT family N-acetyltransferase</fullName>
    </submittedName>
</protein>
<dbReference type="PROSITE" id="PS51186">
    <property type="entry name" value="GNAT"/>
    <property type="match status" value="1"/>
</dbReference>
<proteinExistence type="predicted"/>
<dbReference type="PANTHER" id="PTHR43792:SF1">
    <property type="entry name" value="N-ACETYLTRANSFERASE DOMAIN-CONTAINING PROTEIN"/>
    <property type="match status" value="1"/>
</dbReference>
<dbReference type="KEGG" id="coy:HF329_14745"/>
<evidence type="ECO:0000313" key="3">
    <source>
        <dbReference type="Proteomes" id="UP000502421"/>
    </source>
</evidence>
<reference evidence="3" key="1">
    <citation type="submission" date="2020-04" db="EMBL/GenBank/DDBJ databases">
        <authorList>
            <person name="Kittiwongwattana C."/>
        </authorList>
    </citation>
    <scope>NUCLEOTIDE SEQUENCE [LARGE SCALE GENOMIC DNA]</scope>
    <source>
        <strain evidence="3">1310</strain>
    </source>
</reference>
<evidence type="ECO:0000259" key="1">
    <source>
        <dbReference type="PROSITE" id="PS51186"/>
    </source>
</evidence>
<name>A0AAE6ZI03_9BACT</name>
<dbReference type="PANTHER" id="PTHR43792">
    <property type="entry name" value="GNAT FAMILY, PUTATIVE (AFU_ORTHOLOGUE AFUA_3G00765)-RELATED-RELATED"/>
    <property type="match status" value="1"/>
</dbReference>
<dbReference type="InterPro" id="IPR016181">
    <property type="entry name" value="Acyl_CoA_acyltransferase"/>
</dbReference>
<feature type="domain" description="N-acetyltransferase" evidence="1">
    <location>
        <begin position="10"/>
        <end position="168"/>
    </location>
</feature>
<dbReference type="SUPFAM" id="SSF55729">
    <property type="entry name" value="Acyl-CoA N-acyltransferases (Nat)"/>
    <property type="match status" value="1"/>
</dbReference>
<accession>A0AAE6ZI03</accession>
<dbReference type="EMBL" id="CP051205">
    <property type="protein sequence ID" value="QJB32512.1"/>
    <property type="molecule type" value="Genomic_DNA"/>
</dbReference>